<keyword evidence="3" id="KW-0274">FAD</keyword>
<evidence type="ECO:0000256" key="4">
    <source>
        <dbReference type="ARBA" id="ARBA00022857"/>
    </source>
</evidence>
<dbReference type="EMBL" id="CP107006">
    <property type="protein sequence ID" value="UYQ93895.1"/>
    <property type="molecule type" value="Genomic_DNA"/>
</dbReference>
<evidence type="ECO:0000256" key="5">
    <source>
        <dbReference type="ARBA" id="ARBA00023027"/>
    </source>
</evidence>
<dbReference type="InterPro" id="IPR036188">
    <property type="entry name" value="FAD/NAD-bd_sf"/>
</dbReference>
<accession>A0ABY6J309</accession>
<dbReference type="InterPro" id="IPR052206">
    <property type="entry name" value="Retinol_saturase"/>
</dbReference>
<evidence type="ECO:0000256" key="2">
    <source>
        <dbReference type="ARBA" id="ARBA00022729"/>
    </source>
</evidence>
<dbReference type="PANTHER" id="PTHR46091:SF3">
    <property type="entry name" value="AMINE OXIDASE DOMAIN-CONTAINING PROTEIN"/>
    <property type="match status" value="1"/>
</dbReference>
<gene>
    <name evidence="6" type="ORF">MKQ68_02140</name>
</gene>
<dbReference type="PANTHER" id="PTHR46091">
    <property type="entry name" value="BLR7054 PROTEIN"/>
    <property type="match status" value="1"/>
</dbReference>
<keyword evidence="1" id="KW-0285">Flavoprotein</keyword>
<dbReference type="Pfam" id="PF13450">
    <property type="entry name" value="NAD_binding_8"/>
    <property type="match status" value="1"/>
</dbReference>
<reference evidence="6" key="1">
    <citation type="submission" date="2022-10" db="EMBL/GenBank/DDBJ databases">
        <title>Chitinophaga sp. nov., isolated from soil.</title>
        <authorList>
            <person name="Jeon C.O."/>
        </authorList>
    </citation>
    <scope>NUCLEOTIDE SEQUENCE</scope>
    <source>
        <strain evidence="6">R8</strain>
    </source>
</reference>
<keyword evidence="4" id="KW-0521">NADP</keyword>
<keyword evidence="5" id="KW-0520">NAD</keyword>
<proteinExistence type="predicted"/>
<evidence type="ECO:0000256" key="3">
    <source>
        <dbReference type="ARBA" id="ARBA00022827"/>
    </source>
</evidence>
<evidence type="ECO:0000313" key="7">
    <source>
        <dbReference type="Proteomes" id="UP001162741"/>
    </source>
</evidence>
<dbReference type="SUPFAM" id="SSF51905">
    <property type="entry name" value="FAD/NAD(P)-binding domain"/>
    <property type="match status" value="1"/>
</dbReference>
<evidence type="ECO:0000313" key="6">
    <source>
        <dbReference type="EMBL" id="UYQ93895.1"/>
    </source>
</evidence>
<dbReference type="RefSeq" id="WP_264281879.1">
    <property type="nucleotide sequence ID" value="NZ_CP107006.1"/>
</dbReference>
<keyword evidence="7" id="KW-1185">Reference proteome</keyword>
<dbReference type="Proteomes" id="UP001162741">
    <property type="component" value="Chromosome"/>
</dbReference>
<protein>
    <submittedName>
        <fullName evidence="6">NAD(P)/FAD-dependent oxidoreductase</fullName>
    </submittedName>
</protein>
<organism evidence="6 7">
    <name type="scientific">Chitinophaga horti</name>
    <dbReference type="NCBI Taxonomy" id="2920382"/>
    <lineage>
        <taxon>Bacteria</taxon>
        <taxon>Pseudomonadati</taxon>
        <taxon>Bacteroidota</taxon>
        <taxon>Chitinophagia</taxon>
        <taxon>Chitinophagales</taxon>
        <taxon>Chitinophagaceae</taxon>
        <taxon>Chitinophaga</taxon>
    </lineage>
</organism>
<dbReference type="Gene3D" id="3.50.50.60">
    <property type="entry name" value="FAD/NAD(P)-binding domain"/>
    <property type="match status" value="2"/>
</dbReference>
<sequence length="504" mass="56545">MNKRSFDVVIIGSGLGGLFCGAILSKHGYRVCILEKNKQIGGCLQTFSRDKVLFDSGVHYIGGLAAGQTLYKLFRYAGIMDKLNIERLDDKGFDRIVFDGDPVEYRMGQGYEQFIKGLCEQFPGEEDAINAYCKAIQETCACFPLYNLRTGTAEEKQSVLGIDAFEFISSLTRNNKLRQVLAGNNLLYAGVAGKTPFYVHALITNSYIESAWRCVNGGSQIGKYLSRVITENGGVIERYKEVIKITEENRAVTHVTIAGGEQIAAKHFISNVHPLRTMQLLDSDMIRGAYRTRLQSLENSMSCLMLNIALKPGSFPYYNYNLYLHQSDNAWSAVNYTPDTWPGSVGVYFQHNSHNEGFSDGISVLAYMRYEEVQPWAHTYNVVSRETDRGPEYETFKREKAEKLISLLEKRFPDLRNCIQSYSVGTPLTLRDYMGTTDGSMYGIMKDSQDPMRTLISPRTRVPNLYLTGQNLNLHGILGVTISAVLTCGEFIGLESLLEAINKE</sequence>
<evidence type="ECO:0000256" key="1">
    <source>
        <dbReference type="ARBA" id="ARBA00022630"/>
    </source>
</evidence>
<name>A0ABY6J309_9BACT</name>
<keyword evidence="2" id="KW-0732">Signal</keyword>